<organism evidence="1 2">
    <name type="scientific">Shinella yambaruensis</name>
    <dbReference type="NCBI Taxonomy" id="415996"/>
    <lineage>
        <taxon>Bacteria</taxon>
        <taxon>Pseudomonadati</taxon>
        <taxon>Pseudomonadota</taxon>
        <taxon>Alphaproteobacteria</taxon>
        <taxon>Hyphomicrobiales</taxon>
        <taxon>Rhizobiaceae</taxon>
        <taxon>Shinella</taxon>
    </lineage>
</organism>
<proteinExistence type="predicted"/>
<keyword evidence="2" id="KW-1185">Reference proteome</keyword>
<reference evidence="2" key="1">
    <citation type="journal article" date="2019" name="Int. J. Syst. Evol. Microbiol.">
        <title>The Global Catalogue of Microorganisms (GCM) 10K type strain sequencing project: providing services to taxonomists for standard genome sequencing and annotation.</title>
        <authorList>
            <consortium name="The Broad Institute Genomics Platform"/>
            <consortium name="The Broad Institute Genome Sequencing Center for Infectious Disease"/>
            <person name="Wu L."/>
            <person name="Ma J."/>
        </authorList>
    </citation>
    <scope>NUCLEOTIDE SEQUENCE [LARGE SCALE GENOMIC DNA]</scope>
    <source>
        <strain evidence="2">NBRC 102122</strain>
    </source>
</reference>
<name>A0ABQ5ZQI9_9HYPH</name>
<dbReference type="Proteomes" id="UP001156702">
    <property type="component" value="Unassembled WGS sequence"/>
</dbReference>
<gene>
    <name evidence="1" type="ORF">GCM10007923_63750</name>
</gene>
<evidence type="ECO:0000313" key="2">
    <source>
        <dbReference type="Proteomes" id="UP001156702"/>
    </source>
</evidence>
<dbReference type="RefSeq" id="WP_245083039.1">
    <property type="nucleotide sequence ID" value="NZ_BSOP01000069.1"/>
</dbReference>
<protein>
    <submittedName>
        <fullName evidence="1">Uncharacterized protein</fullName>
    </submittedName>
</protein>
<comment type="caution">
    <text evidence="1">The sequence shown here is derived from an EMBL/GenBank/DDBJ whole genome shotgun (WGS) entry which is preliminary data.</text>
</comment>
<accession>A0ABQ5ZQI9</accession>
<evidence type="ECO:0000313" key="1">
    <source>
        <dbReference type="EMBL" id="GLR55154.1"/>
    </source>
</evidence>
<sequence>MQDTLTNAWFYQLKAGNRLLIKKNGGIESAADITSLSKSQIGRCHNDTDPELLPIPAVLRLEAECGEPVITRIMAGLHGRKISEPDSAGPDGECLLRANAELTKLFGEYGANIGIALSDLHVSPAEGARGIKDLQAVRDAIDDAIRILAGTRATGGASIVPIRMGGEG</sequence>
<dbReference type="EMBL" id="BSOP01000069">
    <property type="protein sequence ID" value="GLR55154.1"/>
    <property type="molecule type" value="Genomic_DNA"/>
</dbReference>